<evidence type="ECO:0000313" key="3">
    <source>
        <dbReference type="EMBL" id="SUE13474.1"/>
    </source>
</evidence>
<protein>
    <submittedName>
        <fullName evidence="3">Esterase/ lipase</fullName>
        <ecNumber evidence="3">3.1.1.3</ecNumber>
    </submittedName>
</protein>
<dbReference type="Pfam" id="PF07859">
    <property type="entry name" value="Abhydrolase_3"/>
    <property type="match status" value="1"/>
</dbReference>
<dbReference type="SUPFAM" id="SSF53474">
    <property type="entry name" value="alpha/beta-Hydrolases"/>
    <property type="match status" value="1"/>
</dbReference>
<dbReference type="Gene3D" id="3.40.50.1820">
    <property type="entry name" value="alpha/beta hydrolase"/>
    <property type="match status" value="1"/>
</dbReference>
<keyword evidence="1 3" id="KW-0378">Hydrolase</keyword>
<accession>A0A379LTT9</accession>
<dbReference type="PANTHER" id="PTHR48081:SF8">
    <property type="entry name" value="ALPHA_BETA HYDROLASE FOLD-3 DOMAIN-CONTAINING PROTEIN-RELATED"/>
    <property type="match status" value="1"/>
</dbReference>
<dbReference type="InterPro" id="IPR013094">
    <property type="entry name" value="AB_hydrolase_3"/>
</dbReference>
<organism evidence="3 4">
    <name type="scientific">Rhodococcus gordoniae</name>
    <dbReference type="NCBI Taxonomy" id="223392"/>
    <lineage>
        <taxon>Bacteria</taxon>
        <taxon>Bacillati</taxon>
        <taxon>Actinomycetota</taxon>
        <taxon>Actinomycetes</taxon>
        <taxon>Mycobacteriales</taxon>
        <taxon>Nocardiaceae</taxon>
        <taxon>Rhodococcus</taxon>
    </lineage>
</organism>
<dbReference type="RefSeq" id="WP_064063287.1">
    <property type="nucleotide sequence ID" value="NZ_LPZN01000013.1"/>
</dbReference>
<dbReference type="EC" id="3.1.1.3" evidence="3"/>
<dbReference type="InterPro" id="IPR050300">
    <property type="entry name" value="GDXG_lipolytic_enzyme"/>
</dbReference>
<proteinExistence type="predicted"/>
<dbReference type="GO" id="GO:0004806">
    <property type="term" value="F:triacylglycerol lipase activity"/>
    <property type="evidence" value="ECO:0007669"/>
    <property type="project" value="UniProtKB-EC"/>
</dbReference>
<evidence type="ECO:0000313" key="4">
    <source>
        <dbReference type="Proteomes" id="UP000254569"/>
    </source>
</evidence>
<dbReference type="InterPro" id="IPR029058">
    <property type="entry name" value="AB_hydrolase_fold"/>
</dbReference>
<feature type="domain" description="Alpha/beta hydrolase fold-3" evidence="2">
    <location>
        <begin position="79"/>
        <end position="284"/>
    </location>
</feature>
<dbReference type="EMBL" id="UGVI01000001">
    <property type="protein sequence ID" value="SUE13474.1"/>
    <property type="molecule type" value="Genomic_DNA"/>
</dbReference>
<name>A0A379LTT9_9NOCA</name>
<gene>
    <name evidence="3" type="primary">lip2_1</name>
    <name evidence="3" type="ORF">NCTC13296_00290</name>
</gene>
<evidence type="ECO:0000259" key="2">
    <source>
        <dbReference type="Pfam" id="PF07859"/>
    </source>
</evidence>
<sequence>MALDEHAAGLITGLEQQGFTSFSQMTVEQVRATIATFTDLQLPPQDVDRVDETHYESDGIPLPLQIYTPGADSGPRPVVLYFHGGGFVAGDLTVVDEPARAISRATGATVVTAGYRLAPEHRFPAATDDAWAALQWVTAHIAEYGGDPDDVVVMGDSAGGNLAAGVTLRARDEGAPALRGQVLIYPAVDRAVDVPSRREFAEGYIITAADMDWFLEQYFASAEDAEKPYALPARAERFDGLPPTLVLTTENEVLRDEGELYGQRLREAGVDVTIRRFDGLVHGAFWMSGAVPRSGEMRDEVAGFVTRVTTGVPAR</sequence>
<dbReference type="PANTHER" id="PTHR48081">
    <property type="entry name" value="AB HYDROLASE SUPERFAMILY PROTEIN C4A8.06C"/>
    <property type="match status" value="1"/>
</dbReference>
<dbReference type="AlphaFoldDB" id="A0A379LTT9"/>
<evidence type="ECO:0000256" key="1">
    <source>
        <dbReference type="ARBA" id="ARBA00022801"/>
    </source>
</evidence>
<reference evidence="3 4" key="1">
    <citation type="submission" date="2018-06" db="EMBL/GenBank/DDBJ databases">
        <authorList>
            <consortium name="Pathogen Informatics"/>
            <person name="Doyle S."/>
        </authorList>
    </citation>
    <scope>NUCLEOTIDE SEQUENCE [LARGE SCALE GENOMIC DNA]</scope>
    <source>
        <strain evidence="3 4">NCTC13296</strain>
    </source>
</reference>
<dbReference type="OrthoDB" id="3181909at2"/>
<keyword evidence="4" id="KW-1185">Reference proteome</keyword>
<dbReference type="Proteomes" id="UP000254569">
    <property type="component" value="Unassembled WGS sequence"/>
</dbReference>